<reference evidence="4 5" key="1">
    <citation type="journal article" date="2009" name="Genome Res.">
        <title>Comparative genomics of protoploid Saccharomycetaceae.</title>
        <authorList>
            <consortium name="The Genolevures Consortium"/>
            <person name="Souciet J.-L."/>
            <person name="Dujon B."/>
            <person name="Gaillardin C."/>
            <person name="Johnston M."/>
            <person name="Baret P.V."/>
            <person name="Cliften P."/>
            <person name="Sherman D.J."/>
            <person name="Weissenbach J."/>
            <person name="Westhof E."/>
            <person name="Wincker P."/>
            <person name="Jubin C."/>
            <person name="Poulain J."/>
            <person name="Barbe V."/>
            <person name="Segurens B."/>
            <person name="Artiguenave F."/>
            <person name="Anthouard V."/>
            <person name="Vacherie B."/>
            <person name="Val M.-E."/>
            <person name="Fulton R.S."/>
            <person name="Minx P."/>
            <person name="Wilson R."/>
            <person name="Durrens P."/>
            <person name="Jean G."/>
            <person name="Marck C."/>
            <person name="Martin T."/>
            <person name="Nikolski M."/>
            <person name="Rolland T."/>
            <person name="Seret M.-L."/>
            <person name="Casaregola S."/>
            <person name="Despons L."/>
            <person name="Fairhead C."/>
            <person name="Fischer G."/>
            <person name="Lafontaine I."/>
            <person name="Leh V."/>
            <person name="Lemaire M."/>
            <person name="de Montigny J."/>
            <person name="Neuveglise C."/>
            <person name="Thierry A."/>
            <person name="Blanc-Lenfle I."/>
            <person name="Bleykasten C."/>
            <person name="Diffels J."/>
            <person name="Fritsch E."/>
            <person name="Frangeul L."/>
            <person name="Goeffon A."/>
            <person name="Jauniaux N."/>
            <person name="Kachouri-Lafond R."/>
            <person name="Payen C."/>
            <person name="Potier S."/>
            <person name="Pribylova L."/>
            <person name="Ozanne C."/>
            <person name="Richard G.-F."/>
            <person name="Sacerdot C."/>
            <person name="Straub M.-L."/>
            <person name="Talla E."/>
        </authorList>
    </citation>
    <scope>NUCLEOTIDE SEQUENCE [LARGE SCALE GENOMIC DNA]</scope>
    <source>
        <strain evidence="4 5">ATCC 2623 / CBS 732 / BCRC 21506 / NBRC 1130 / NCYC 568 / NRRL Y-229</strain>
    </source>
</reference>
<organism evidence="4 5">
    <name type="scientific">Zygosaccharomyces rouxii (strain ATCC 2623 / CBS 732 / NBRC 1130 / NCYC 568 / NRRL Y-229)</name>
    <dbReference type="NCBI Taxonomy" id="559307"/>
    <lineage>
        <taxon>Eukaryota</taxon>
        <taxon>Fungi</taxon>
        <taxon>Dikarya</taxon>
        <taxon>Ascomycota</taxon>
        <taxon>Saccharomycotina</taxon>
        <taxon>Saccharomycetes</taxon>
        <taxon>Saccharomycetales</taxon>
        <taxon>Saccharomycetaceae</taxon>
        <taxon>Zygosaccharomyces</taxon>
    </lineage>
</organism>
<evidence type="ECO:0000313" key="5">
    <source>
        <dbReference type="Proteomes" id="UP000008536"/>
    </source>
</evidence>
<feature type="region of interest" description="Disordered" evidence="2">
    <location>
        <begin position="239"/>
        <end position="258"/>
    </location>
</feature>
<dbReference type="GO" id="GO:0005886">
    <property type="term" value="C:plasma membrane"/>
    <property type="evidence" value="ECO:0007669"/>
    <property type="project" value="TreeGrafter"/>
</dbReference>
<protein>
    <submittedName>
        <fullName evidence="4">ZYRO0B13530p</fullName>
    </submittedName>
</protein>
<dbReference type="InParanoid" id="C5DS36"/>
<dbReference type="InterPro" id="IPR026791">
    <property type="entry name" value="DOCK"/>
</dbReference>
<dbReference type="Pfam" id="PF25338">
    <property type="entry name" value="C2_DCK_4th"/>
    <property type="match status" value="1"/>
</dbReference>
<feature type="region of interest" description="Disordered" evidence="2">
    <location>
        <begin position="1882"/>
        <end position="1901"/>
    </location>
</feature>
<accession>C5DS36</accession>
<name>C5DS36_ZYGRC</name>
<dbReference type="InterPro" id="IPR046773">
    <property type="entry name" value="DOCKER_Lobe_C"/>
</dbReference>
<evidence type="ECO:0000313" key="4">
    <source>
        <dbReference type="EMBL" id="CAR26597.1"/>
    </source>
</evidence>
<dbReference type="HOGENOM" id="CLU_238900_0_0_1"/>
<dbReference type="GO" id="GO:0005737">
    <property type="term" value="C:cytoplasm"/>
    <property type="evidence" value="ECO:0007669"/>
    <property type="project" value="TreeGrafter"/>
</dbReference>
<dbReference type="InterPro" id="IPR027357">
    <property type="entry name" value="DOCKER_dom"/>
</dbReference>
<dbReference type="Gene3D" id="1.20.58.740">
    <property type="match status" value="1"/>
</dbReference>
<dbReference type="GO" id="GO:0031267">
    <property type="term" value="F:small GTPase binding"/>
    <property type="evidence" value="ECO:0007669"/>
    <property type="project" value="TreeGrafter"/>
</dbReference>
<feature type="compositionally biased region" description="Basic and acidic residues" evidence="2">
    <location>
        <begin position="139"/>
        <end position="151"/>
    </location>
</feature>
<dbReference type="PANTHER" id="PTHR45653">
    <property type="entry name" value="DEDICATOR OF CYTOKINESIS"/>
    <property type="match status" value="1"/>
</dbReference>
<gene>
    <name evidence="4" type="ordered locus">ZYRO0B13530g</name>
</gene>
<keyword evidence="5" id="KW-1185">Reference proteome</keyword>
<dbReference type="KEGG" id="zro:ZYRO0B13530g"/>
<dbReference type="GO" id="GO:0005085">
    <property type="term" value="F:guanyl-nucleotide exchange factor activity"/>
    <property type="evidence" value="ECO:0007669"/>
    <property type="project" value="InterPro"/>
</dbReference>
<dbReference type="Gene3D" id="1.25.40.410">
    <property type="match status" value="1"/>
</dbReference>
<dbReference type="InterPro" id="IPR043161">
    <property type="entry name" value="DOCK_C_lobe_A"/>
</dbReference>
<dbReference type="Proteomes" id="UP000008536">
    <property type="component" value="Chromosome B"/>
</dbReference>
<feature type="domain" description="DOCKER" evidence="3">
    <location>
        <begin position="1411"/>
        <end position="1826"/>
    </location>
</feature>
<evidence type="ECO:0000259" key="3">
    <source>
        <dbReference type="PROSITE" id="PS51651"/>
    </source>
</evidence>
<dbReference type="InterPro" id="IPR057500">
    <property type="entry name" value="C2_DCK1_4th"/>
</dbReference>
<dbReference type="EMBL" id="CU928174">
    <property type="protein sequence ID" value="CAR26597.1"/>
    <property type="molecule type" value="Genomic_DNA"/>
</dbReference>
<evidence type="ECO:0000256" key="1">
    <source>
        <dbReference type="PROSITE-ProRule" id="PRU00984"/>
    </source>
</evidence>
<evidence type="ECO:0000256" key="2">
    <source>
        <dbReference type="SAM" id="MobiDB-lite"/>
    </source>
</evidence>
<dbReference type="PROSITE" id="PS51651">
    <property type="entry name" value="DOCKER"/>
    <property type="match status" value="1"/>
</dbReference>
<dbReference type="InterPro" id="IPR043162">
    <property type="entry name" value="DOCK_C_lobe_C"/>
</dbReference>
<dbReference type="PANTHER" id="PTHR45653:SF10">
    <property type="entry name" value="MYOBLAST CITY, ISOFORM B"/>
    <property type="match status" value="1"/>
</dbReference>
<dbReference type="Pfam" id="PF20421">
    <property type="entry name" value="DHR-2_Lobe_C"/>
    <property type="match status" value="1"/>
</dbReference>
<feature type="compositionally biased region" description="Low complexity" evidence="2">
    <location>
        <begin position="494"/>
        <end position="508"/>
    </location>
</feature>
<dbReference type="STRING" id="559307.C5DS36"/>
<dbReference type="FunCoup" id="C5DS36">
    <property type="interactions" value="23"/>
</dbReference>
<comment type="similarity">
    <text evidence="1">Belongs to the DOCK family.</text>
</comment>
<dbReference type="CDD" id="cd11684">
    <property type="entry name" value="DHR2_DOCK"/>
    <property type="match status" value="1"/>
</dbReference>
<proteinExistence type="inferred from homology"/>
<sequence>MVGSNEFKWVPTQGLQRAIVIKSFLPLKKHPELVTVSDHILNLYAGDELYVFETTKDGKWLRAYLCWVPLPESYISLMDGIPQVGSKLVVVPRRFVRFSTNLLIPPTPFLKLPQAKDFEADVDSDCSAPSLYESGSSKKYTDRDEPHDKPSRPPFPFFRHQESSLVDEFSAAQGLLSSHIYRMYSLGEFEVFRNMISLYHQLDSLTLRLRFSLLTQTERTKVIRSASALLTNISKLISSRGKSNQSNGGNDQNAFTFNPQKSDSAGYESVFGRDVDTGQLLSYDTSSVQELMVTTMLQGLCKNFPVASRDIYNLDVPPNPLFNSSQSHIMVDVNDVTSDASIGNPMFDNLTASMYLSTKKEVLTEPFTVNIDSEHILSLNNISAALFKNIPDSKIQRSNIYLVVVLTERIAINTLEPDSDAKVPQTPPFIPFSAQTSGASLGVVTRGVAAGAVDISRVFAKYNNSFTPTGNSYKFKVYLFGSYHKRPTDDEMQSSTSEGNNNSSNSETGWGVLTDKILSNSLEGVAVNRRATSLSVSVKEISGKNAAQRSIGTSNAAIKSVPTHFYDIISQARERIYLQLGKVSFPSIPASATNVKNITIQISSNNRGVFFSRTANEALFYRWQFVSVEPDESIGDSVRIHGLENMRDDEIIKVSAYLNGVLMAKTHLPIKKHNRIVEYKKFSNIQLLNPEKEPLLNLEVYSEYFGYKYNMDPRLQKFLNVQSYYKSDNVAFQQDCQNAFAGLKTVSLDQLQKYFAKVLQNFADLFYLFEISRRKQFPEELCSKTFASFVDFIDKILTHNDSFRYSFNKFYKKLLRTSSVSPNVGCVILENMAKVFSKGHDTWDAVGSAVARNSVYLLMLSVVFSRGMDAKWKESFEGFFSQICEYMTDTSDKTINDQTSLLEQYDLWLDFLMLYYPPEEIVQFTLALMQSCRNKEDNLEFGSKKLTAKQEKYANAKFSLLRRILVHLSLHDYLFVTGVTQRLRLIFLTKCIDWTLQPYAVEIIQMNPARLAHGVLLTIVENARDRMLQRNILRLLPTLCKVFLSARKYCLDNNMFKPKITFTELFPITLPVTIQSMDSLIKKEVVVEPLLEIITIVCEILKTAEKLYGPNPSFSEVLEECKGKELQSKYFSQNISALDVFTLYHVVGIALKGGFFPSKRWLGISAMIMRSLMTLLAMYKDCMVRENIGGPVDKNDLKVWSAYLKSVCMVANHKTTFLIKMAILPRKAVYLITGDCNKRAAELLNFGWNSIADSEYNQVCAKRFGFGRIGINQLALLQDNASLISEMILFGAHDHYRAVVVSTRILWHAMINVWMEYGALKPILDATLPELYNYYNSGRLRLTDEELNKLKLSLLYTIHVSPQDKSYNSLLIASDEVFTFLQLIADVDKIPDDEEFDDDRTAVHMEMFGYLMDANSPDLYHKMIYHLFIQSTKKKDYVQAALSLELLANTFDWNPNDWLPAVSHPPMREQSSFERKEYLYKEAANNFTKGLKLEKALSLYKDLTNAYDQINYDLSGLAFVHNEISSLYTSMQTVDRLVPSFFKVTFAGLGFPISLRNKMFIFEGMPFEHITSMCNRLLKMHHGSSIIQKFEELEELTMKPKMGKFMHVSSVEPQFEMSNEFQSNKDKKSKFNYKTWLYIENRNMKTFSSSRKLPGGTSVTDLWVDEYTYETVSTFPTLMNRSEVRNVRKTKLSPLENALRSLRIKVQELSGLSDMCYRVVRGQDDQGVWFNELSRNLSGTIDAPVNGGMTQYREFLEEPHASQSTTADLNSLTKAFSDLALVLAHCLNVHRDMLPSEQLRDSHNMLVQLFKKNFSPEIKSNSINCETASVISTQSPSASSYRSKSNPFVDSVNESRMDYNDEASDAGSDIQIKSIASSRLTWTSNSSPSANGFRKKSPQKW</sequence>
<feature type="region of interest" description="Disordered" evidence="2">
    <location>
        <begin position="1834"/>
        <end position="1865"/>
    </location>
</feature>
<feature type="region of interest" description="Disordered" evidence="2">
    <location>
        <begin position="129"/>
        <end position="154"/>
    </location>
</feature>
<feature type="compositionally biased region" description="Polar residues" evidence="2">
    <location>
        <begin position="1834"/>
        <end position="1852"/>
    </location>
</feature>
<dbReference type="GO" id="GO:0007264">
    <property type="term" value="P:small GTPase-mediated signal transduction"/>
    <property type="evidence" value="ECO:0007669"/>
    <property type="project" value="InterPro"/>
</dbReference>
<feature type="region of interest" description="Disordered" evidence="2">
    <location>
        <begin position="488"/>
        <end position="508"/>
    </location>
</feature>